<dbReference type="CDD" id="cd12940">
    <property type="entry name" value="LEM_LAP2_LEMD1"/>
    <property type="match status" value="1"/>
</dbReference>
<evidence type="ECO:0000256" key="2">
    <source>
        <dbReference type="ARBA" id="ARBA00022481"/>
    </source>
</evidence>
<feature type="domain" description="LEM-like" evidence="9">
    <location>
        <begin position="5"/>
        <end position="48"/>
    </location>
</feature>
<reference evidence="10 11" key="1">
    <citation type="journal article" date="2019" name="Mol. Ecol. Resour.">
        <title>Chromosome-level genome assembly of Triplophysa tibetana, a fish adapted to the harsh high-altitude environment of the Tibetan Plateau.</title>
        <authorList>
            <person name="Yang X."/>
            <person name="Liu H."/>
            <person name="Ma Z."/>
            <person name="Zou Y."/>
            <person name="Zou M."/>
            <person name="Mao Y."/>
            <person name="Li X."/>
            <person name="Wang H."/>
            <person name="Chen T."/>
            <person name="Wang W."/>
            <person name="Yang R."/>
        </authorList>
    </citation>
    <scope>NUCLEOTIDE SEQUENCE [LARGE SCALE GENOMIC DNA]</scope>
    <source>
        <strain evidence="10">TTIB1903HZAU</strain>
        <tissue evidence="10">Muscle</tissue>
    </source>
</reference>
<dbReference type="FunFam" id="1.10.720.40:FF:000001">
    <property type="entry name" value="LEM domain containing 2, isoform CRA_a"/>
    <property type="match status" value="2"/>
</dbReference>
<feature type="compositionally biased region" description="Basic and acidic residues" evidence="6">
    <location>
        <begin position="83"/>
        <end position="92"/>
    </location>
</feature>
<evidence type="ECO:0000256" key="7">
    <source>
        <dbReference type="SAM" id="Phobius"/>
    </source>
</evidence>
<dbReference type="PANTHER" id="PTHR12019:SF21">
    <property type="entry name" value="THYMOPOIETIN A"/>
    <property type="match status" value="1"/>
</dbReference>
<dbReference type="AlphaFoldDB" id="A0A5A9PF27"/>
<keyword evidence="3" id="KW-0597">Phosphoprotein</keyword>
<dbReference type="InterPro" id="IPR003887">
    <property type="entry name" value="LEM_dom"/>
</dbReference>
<evidence type="ECO:0000256" key="3">
    <source>
        <dbReference type="ARBA" id="ARBA00022553"/>
    </source>
</evidence>
<keyword evidence="4" id="KW-0007">Acetylation</keyword>
<keyword evidence="2" id="KW-0488">Methylation</keyword>
<feature type="transmembrane region" description="Helical" evidence="7">
    <location>
        <begin position="653"/>
        <end position="674"/>
    </location>
</feature>
<comment type="similarity">
    <text evidence="1">Belongs to the LEM family.</text>
</comment>
<dbReference type="InterPro" id="IPR013146">
    <property type="entry name" value="LEM-like_dom"/>
</dbReference>
<name>A0A5A9PF27_9TELE</name>
<keyword evidence="11" id="KW-1185">Reference proteome</keyword>
<accession>A0A5A9PF27</accession>
<dbReference type="InterPro" id="IPR051656">
    <property type="entry name" value="LEM_domain"/>
</dbReference>
<evidence type="ECO:0000259" key="8">
    <source>
        <dbReference type="PROSITE" id="PS50954"/>
    </source>
</evidence>
<dbReference type="CDD" id="cd12935">
    <property type="entry name" value="LEM_like"/>
    <property type="match status" value="1"/>
</dbReference>
<gene>
    <name evidence="10" type="ORF">E1301_Tti001986</name>
</gene>
<dbReference type="PANTHER" id="PTHR12019">
    <property type="entry name" value="LAMINA-ASSOCIATED POLYPEPTIDE THYMOPOIETIN"/>
    <property type="match status" value="1"/>
</dbReference>
<sequence length="692" mass="76692">MSDFLEDPSVLTKDRLKGVLLANNVALPNGDQRKDVYVQLYLKNLTAQNRKSTESPDVFSSDEELPPAPVVSNKSRSGRKATRKTDKVRPEETNVTELTDEGLKDLLLKYGFNVGPIVASTRKVYEKRLQKLLDQGPPEAAAPPSEASQTDGSQNGNTDSDQYSDKEEEILAQSPILVLEPEPEVEPEPIPVVERPIRSRGKTPVTTRTRSAQHNREDKPEEDWPFLNVKRKLKTSSRMVDQTVPASDDTENSEVSSAEFLPDTKDRKRRTGPVTAGKDTRPLLTDKTAKLSSKAESVKRRSAPVRSFHRGLNETPPVDKDFTDVSVVKGVCVPPVRMKAHTLTVPKEQTPSKCSSVFEFDWSESPKRHSSTFQSTVSNVHEDVPIDELDENSCDITSPPIRPSNREPLASLLNTACVEVDDHGMKDMLRCKYTSCSPAISKNIQPHWSRNEASKPLIEPMRRLSSAYECQGEDFPSSPLSFRDSASRLASDDSLLAVSVNLSQESYSSPETQPKKTQSKITPFLSPVTPVRGLDSIRMETKQTAMVEKVSAIDQTPRTVERDVLKDIFPNENLSTPTGISATCRRPIRGAAGRPLGDTWLDETRLRHTPLRETSTSYTETRSVSRAAPVPLTASRAVPPPAVKTSARRGLPVWQQFLLLSLVAGFLFFVYQAMETNEVGLFKQSGSDSTSK</sequence>
<dbReference type="PROSITE" id="PS50955">
    <property type="entry name" value="LEM_LIKE"/>
    <property type="match status" value="1"/>
</dbReference>
<dbReference type="Pfam" id="PF08198">
    <property type="entry name" value="Thymopoietin"/>
    <property type="match status" value="1"/>
</dbReference>
<organism evidence="10 11">
    <name type="scientific">Triplophysa tibetana</name>
    <dbReference type="NCBI Taxonomy" id="1572043"/>
    <lineage>
        <taxon>Eukaryota</taxon>
        <taxon>Metazoa</taxon>
        <taxon>Chordata</taxon>
        <taxon>Craniata</taxon>
        <taxon>Vertebrata</taxon>
        <taxon>Euteleostomi</taxon>
        <taxon>Actinopterygii</taxon>
        <taxon>Neopterygii</taxon>
        <taxon>Teleostei</taxon>
        <taxon>Ostariophysi</taxon>
        <taxon>Cypriniformes</taxon>
        <taxon>Nemacheilidae</taxon>
        <taxon>Triplophysa</taxon>
    </lineage>
</organism>
<evidence type="ECO:0000313" key="10">
    <source>
        <dbReference type="EMBL" id="KAA0721004.1"/>
    </source>
</evidence>
<evidence type="ECO:0000259" key="9">
    <source>
        <dbReference type="PROSITE" id="PS50955"/>
    </source>
</evidence>
<protein>
    <submittedName>
        <fullName evidence="10">Lamina-associated polypeptide 2, isoforms beta/gamma</fullName>
    </submittedName>
</protein>
<evidence type="ECO:0000256" key="1">
    <source>
        <dbReference type="ARBA" id="ARBA00007744"/>
    </source>
</evidence>
<dbReference type="Pfam" id="PF03020">
    <property type="entry name" value="LEM"/>
    <property type="match status" value="1"/>
</dbReference>
<evidence type="ECO:0000313" key="11">
    <source>
        <dbReference type="Proteomes" id="UP000324632"/>
    </source>
</evidence>
<feature type="domain" description="LEM" evidence="8">
    <location>
        <begin position="92"/>
        <end position="136"/>
    </location>
</feature>
<dbReference type="Proteomes" id="UP000324632">
    <property type="component" value="Chromosome 5"/>
</dbReference>
<feature type="region of interest" description="Disordered" evidence="6">
    <location>
        <begin position="49"/>
        <end position="100"/>
    </location>
</feature>
<dbReference type="GO" id="GO:0005635">
    <property type="term" value="C:nuclear envelope"/>
    <property type="evidence" value="ECO:0007669"/>
    <property type="project" value="UniProtKB-ARBA"/>
</dbReference>
<feature type="compositionally biased region" description="Polar residues" evidence="6">
    <location>
        <begin position="149"/>
        <end position="161"/>
    </location>
</feature>
<dbReference type="SUPFAM" id="SSF63451">
    <property type="entry name" value="LEM domain"/>
    <property type="match status" value="2"/>
</dbReference>
<keyword evidence="7" id="KW-0472">Membrane</keyword>
<evidence type="ECO:0000256" key="4">
    <source>
        <dbReference type="ARBA" id="ARBA00022990"/>
    </source>
</evidence>
<dbReference type="PROSITE" id="PS50954">
    <property type="entry name" value="LEM"/>
    <property type="match status" value="1"/>
</dbReference>
<evidence type="ECO:0000256" key="5">
    <source>
        <dbReference type="ARBA" id="ARBA00023125"/>
    </source>
</evidence>
<keyword evidence="7" id="KW-1133">Transmembrane helix</keyword>
<evidence type="ECO:0000256" key="6">
    <source>
        <dbReference type="SAM" id="MobiDB-lite"/>
    </source>
</evidence>
<keyword evidence="5" id="KW-0238">DNA-binding</keyword>
<dbReference type="SMART" id="SM00540">
    <property type="entry name" value="LEM"/>
    <property type="match status" value="1"/>
</dbReference>
<feature type="compositionally biased region" description="Low complexity" evidence="6">
    <location>
        <begin position="137"/>
        <end position="148"/>
    </location>
</feature>
<dbReference type="Gene3D" id="1.10.720.40">
    <property type="match status" value="2"/>
</dbReference>
<dbReference type="GO" id="GO:0003677">
    <property type="term" value="F:DNA binding"/>
    <property type="evidence" value="ECO:0007669"/>
    <property type="project" value="UniProtKB-KW"/>
</dbReference>
<proteinExistence type="inferred from homology"/>
<comment type="caution">
    <text evidence="10">The sequence shown here is derived from an EMBL/GenBank/DDBJ whole genome shotgun (WGS) entry which is preliminary data.</text>
</comment>
<dbReference type="SMART" id="SM01261">
    <property type="entry name" value="Thymopoietin"/>
    <property type="match status" value="1"/>
</dbReference>
<feature type="region of interest" description="Disordered" evidence="6">
    <location>
        <begin position="134"/>
        <end position="304"/>
    </location>
</feature>
<dbReference type="EMBL" id="SOYY01000005">
    <property type="protein sequence ID" value="KAA0721004.1"/>
    <property type="molecule type" value="Genomic_DNA"/>
</dbReference>
<keyword evidence="7" id="KW-0812">Transmembrane</keyword>
<dbReference type="InterPro" id="IPR011015">
    <property type="entry name" value="LEM/LEM-like_dom_sf"/>
</dbReference>